<keyword evidence="4" id="KW-0238">DNA-binding</keyword>
<keyword evidence="5" id="KW-0804">Transcription</keyword>
<evidence type="ECO:0000256" key="6">
    <source>
        <dbReference type="ARBA" id="ARBA00023242"/>
    </source>
</evidence>
<keyword evidence="6" id="KW-0539">Nucleus</keyword>
<evidence type="ECO:0000256" key="3">
    <source>
        <dbReference type="ARBA" id="ARBA00023054"/>
    </source>
</evidence>
<keyword evidence="3 8" id="KW-0175">Coiled coil</keyword>
<dbReference type="InterPro" id="IPR044810">
    <property type="entry name" value="WRKY_plant"/>
</dbReference>
<evidence type="ECO:0000256" key="1">
    <source>
        <dbReference type="ARBA" id="ARBA00004123"/>
    </source>
</evidence>
<evidence type="ECO:0000259" key="10">
    <source>
        <dbReference type="SMART" id="SM00774"/>
    </source>
</evidence>
<protein>
    <recommendedName>
        <fullName evidence="10">WRKY domain-containing protein</fullName>
    </recommendedName>
</protein>
<dbReference type="InterPro" id="IPR036576">
    <property type="entry name" value="WRKY_dom_sf"/>
</dbReference>
<dbReference type="GO" id="GO:0005634">
    <property type="term" value="C:nucleus"/>
    <property type="evidence" value="ECO:0007669"/>
    <property type="project" value="UniProtKB-SubCell"/>
</dbReference>
<name>A0AAD1ZI02_9LAMI</name>
<dbReference type="SMART" id="SM00774">
    <property type="entry name" value="WRKY"/>
    <property type="match status" value="1"/>
</dbReference>
<dbReference type="EMBL" id="OU503045">
    <property type="protein sequence ID" value="CAI9770108.1"/>
    <property type="molecule type" value="Genomic_DNA"/>
</dbReference>
<evidence type="ECO:0000256" key="2">
    <source>
        <dbReference type="ARBA" id="ARBA00023015"/>
    </source>
</evidence>
<evidence type="ECO:0000313" key="11">
    <source>
        <dbReference type="EMBL" id="CAI9770108.1"/>
    </source>
</evidence>
<dbReference type="SUPFAM" id="SSF118290">
    <property type="entry name" value="WRKY DNA-binding domain"/>
    <property type="match status" value="1"/>
</dbReference>
<evidence type="ECO:0000256" key="4">
    <source>
        <dbReference type="ARBA" id="ARBA00023125"/>
    </source>
</evidence>
<dbReference type="InterPro" id="IPR003657">
    <property type="entry name" value="WRKY_dom"/>
</dbReference>
<organism evidence="11 12">
    <name type="scientific">Fraxinus pennsylvanica</name>
    <dbReference type="NCBI Taxonomy" id="56036"/>
    <lineage>
        <taxon>Eukaryota</taxon>
        <taxon>Viridiplantae</taxon>
        <taxon>Streptophyta</taxon>
        <taxon>Embryophyta</taxon>
        <taxon>Tracheophyta</taxon>
        <taxon>Spermatophyta</taxon>
        <taxon>Magnoliopsida</taxon>
        <taxon>eudicotyledons</taxon>
        <taxon>Gunneridae</taxon>
        <taxon>Pentapetalae</taxon>
        <taxon>asterids</taxon>
        <taxon>lamiids</taxon>
        <taxon>Lamiales</taxon>
        <taxon>Oleaceae</taxon>
        <taxon>Oleeae</taxon>
        <taxon>Fraxinus</taxon>
    </lineage>
</organism>
<evidence type="ECO:0000256" key="5">
    <source>
        <dbReference type="ARBA" id="ARBA00023163"/>
    </source>
</evidence>
<dbReference type="Pfam" id="PF03106">
    <property type="entry name" value="WRKY"/>
    <property type="match status" value="1"/>
</dbReference>
<feature type="region of interest" description="Disordered" evidence="9">
    <location>
        <begin position="173"/>
        <end position="195"/>
    </location>
</feature>
<dbReference type="PANTHER" id="PTHR31429">
    <property type="entry name" value="WRKY TRANSCRIPTION FACTOR 36-RELATED"/>
    <property type="match status" value="1"/>
</dbReference>
<comment type="subcellular location">
    <subcellularLocation>
        <location evidence="1">Nucleus</location>
    </subcellularLocation>
</comment>
<dbReference type="Gene3D" id="2.20.25.80">
    <property type="entry name" value="WRKY domain"/>
    <property type="match status" value="1"/>
</dbReference>
<dbReference type="PANTHER" id="PTHR31429:SF54">
    <property type="entry name" value="WRKY TRANSCRIPTION FACTOR 9-RELATED"/>
    <property type="match status" value="1"/>
</dbReference>
<sequence length="395" mass="44095">MGSKEESNKMEIDLSLQLDENPQSKNYQVEEVEARTGYFQPENSKITEEISILQMKMNHMKEENKILSKAVEQIIKDYYDLQTRFAIIQQNKDSEKKLSMLKGDDGDSSQGPKESTKMFDHIKNQRVLSSASEEAGTEENDELGLSLTLRTSSKKLEEDNTMKENIEGTTGFAPVQGMVQGSNYKRPGITSPPDKRARISVRARCETATMNDGCQWRKYGQKIAKANPCPRAYYRCTVAPGCPVRKQVQRCLEDKSILITTYEGTHNHPLPVGAAAMASTTASYMCNEITTLNQTNFPYYNIPHMIYPPFPYVPNLRNINPILFPSTGVVLDLANNAGASSSHSIENLGYSLNGNILYNQLFPGHKLVEEILSKGEGNNNISSAVASDPKFRVAE</sequence>
<reference evidence="11" key="1">
    <citation type="submission" date="2023-05" db="EMBL/GenBank/DDBJ databases">
        <authorList>
            <person name="Huff M."/>
        </authorList>
    </citation>
    <scope>NUCLEOTIDE SEQUENCE</scope>
</reference>
<keyword evidence="12" id="KW-1185">Reference proteome</keyword>
<feature type="domain" description="WRKY" evidence="10">
    <location>
        <begin position="210"/>
        <end position="270"/>
    </location>
</feature>
<accession>A0AAD1ZI02</accession>
<feature type="region of interest" description="Disordered" evidence="9">
    <location>
        <begin position="98"/>
        <end position="119"/>
    </location>
</feature>
<dbReference type="FunFam" id="2.20.25.80:FF:000002">
    <property type="entry name" value="probable WRKY transcription factor 31"/>
    <property type="match status" value="1"/>
</dbReference>
<gene>
    <name evidence="11" type="ORF">FPE_LOCUS17741</name>
</gene>
<proteinExistence type="inferred from homology"/>
<evidence type="ECO:0000313" key="12">
    <source>
        <dbReference type="Proteomes" id="UP000834106"/>
    </source>
</evidence>
<evidence type="ECO:0000256" key="9">
    <source>
        <dbReference type="SAM" id="MobiDB-lite"/>
    </source>
</evidence>
<comment type="similarity">
    <text evidence="7">Belongs to the WRKY group II-b family.</text>
</comment>
<dbReference type="GO" id="GO:0043565">
    <property type="term" value="F:sequence-specific DNA binding"/>
    <property type="evidence" value="ECO:0007669"/>
    <property type="project" value="InterPro"/>
</dbReference>
<evidence type="ECO:0000256" key="8">
    <source>
        <dbReference type="SAM" id="Coils"/>
    </source>
</evidence>
<dbReference type="Proteomes" id="UP000834106">
    <property type="component" value="Chromosome 10"/>
</dbReference>
<evidence type="ECO:0000256" key="7">
    <source>
        <dbReference type="ARBA" id="ARBA00061007"/>
    </source>
</evidence>
<dbReference type="GO" id="GO:0003700">
    <property type="term" value="F:DNA-binding transcription factor activity"/>
    <property type="evidence" value="ECO:0007669"/>
    <property type="project" value="InterPro"/>
</dbReference>
<keyword evidence="2" id="KW-0805">Transcription regulation</keyword>
<dbReference type="AlphaFoldDB" id="A0AAD1ZI02"/>
<feature type="coiled-coil region" evidence="8">
    <location>
        <begin position="43"/>
        <end position="77"/>
    </location>
</feature>